<dbReference type="InterPro" id="IPR008613">
    <property type="entry name" value="Excalibur_Ca-bd_domain"/>
</dbReference>
<evidence type="ECO:0000259" key="1">
    <source>
        <dbReference type="SMART" id="SM00894"/>
    </source>
</evidence>
<evidence type="ECO:0000313" key="2">
    <source>
        <dbReference type="EMBL" id="ELS61131.1"/>
    </source>
</evidence>
<dbReference type="AlphaFoldDB" id="A0A9W5LI72"/>
<sequence>MIKSSYKTTKYWIRGEYIVMKKAATVLLSLGLVFGFSYGADHVAEAKTKVKVYKNCKELNKVYKGGVARTSKVKNKGGKTKYKPYVSKALYDANKKKDRDKDYIACER</sequence>
<organism evidence="2 3">
    <name type="scientific">Bacillus inaquosorum KCTC 13429</name>
    <dbReference type="NCBI Taxonomy" id="1236548"/>
    <lineage>
        <taxon>Bacteria</taxon>
        <taxon>Bacillati</taxon>
        <taxon>Bacillota</taxon>
        <taxon>Bacilli</taxon>
        <taxon>Bacillales</taxon>
        <taxon>Bacillaceae</taxon>
        <taxon>Bacillus</taxon>
    </lineage>
</organism>
<gene>
    <name evidence="2" type="ORF">BSI_25930</name>
</gene>
<dbReference type="SMART" id="SM00894">
    <property type="entry name" value="Excalibur"/>
    <property type="match status" value="1"/>
</dbReference>
<dbReference type="Pfam" id="PF05901">
    <property type="entry name" value="Excalibur"/>
    <property type="match status" value="1"/>
</dbReference>
<reference evidence="2 3" key="1">
    <citation type="journal article" date="2014" name="Syst. Appl. Microbiol.">
        <title>Genomic insights into the taxonomic status of the three subspecies of Bacillus subtilis.</title>
        <authorList>
            <person name="Yi H."/>
            <person name="Chun J."/>
            <person name="Cha C.J."/>
        </authorList>
    </citation>
    <scope>NUCLEOTIDE SEQUENCE [LARGE SCALE GENOMIC DNA]</scope>
    <source>
        <strain evidence="2 3">KCTC 13429</strain>
    </source>
</reference>
<evidence type="ECO:0000313" key="3">
    <source>
        <dbReference type="Proteomes" id="UP000011182"/>
    </source>
</evidence>
<dbReference type="EMBL" id="AMXN01000004">
    <property type="protein sequence ID" value="ELS61131.1"/>
    <property type="molecule type" value="Genomic_DNA"/>
</dbReference>
<keyword evidence="3" id="KW-1185">Reference proteome</keyword>
<accession>A0A9W5LI72</accession>
<proteinExistence type="predicted"/>
<dbReference type="Proteomes" id="UP000011182">
    <property type="component" value="Unassembled WGS sequence"/>
</dbReference>
<name>A0A9W5LI72_9BACI</name>
<protein>
    <recommendedName>
        <fullName evidence="1">Excalibur calcium-binding domain-containing protein</fullName>
    </recommendedName>
</protein>
<comment type="caution">
    <text evidence="2">The sequence shown here is derived from an EMBL/GenBank/DDBJ whole genome shotgun (WGS) entry which is preliminary data.</text>
</comment>
<feature type="domain" description="Excalibur calcium-binding" evidence="1">
    <location>
        <begin position="52"/>
        <end position="107"/>
    </location>
</feature>